<accession>A0A7C9BAN6</accession>
<evidence type="ECO:0000313" key="2">
    <source>
        <dbReference type="EMBL" id="MPR32776.1"/>
    </source>
</evidence>
<dbReference type="GO" id="GO:0031419">
    <property type="term" value="F:cobalamin binding"/>
    <property type="evidence" value="ECO:0007669"/>
    <property type="project" value="InterPro"/>
</dbReference>
<reference evidence="2 3" key="1">
    <citation type="submission" date="2019-10" db="EMBL/GenBank/DDBJ databases">
        <title>Draft Genome Sequence of Cytophagaceae sp. SJW1-29.</title>
        <authorList>
            <person name="Choi A."/>
        </authorList>
    </citation>
    <scope>NUCLEOTIDE SEQUENCE [LARGE SCALE GENOMIC DNA]</scope>
    <source>
        <strain evidence="2 3">SJW1-29</strain>
    </source>
</reference>
<gene>
    <name evidence="2" type="ORF">GBK04_05250</name>
</gene>
<comment type="caution">
    <text evidence="2">The sequence shown here is derived from an EMBL/GenBank/DDBJ whole genome shotgun (WGS) entry which is preliminary data.</text>
</comment>
<dbReference type="SUPFAM" id="SSF51703">
    <property type="entry name" value="Cobalamin (vitamin B12)-dependent enzymes"/>
    <property type="match status" value="1"/>
</dbReference>
<dbReference type="EMBL" id="WHLY01000002">
    <property type="protein sequence ID" value="MPR32776.1"/>
    <property type="molecule type" value="Genomic_DNA"/>
</dbReference>
<feature type="domain" description="Methylmalonyl-CoA mutase alpha/beta chain catalytic" evidence="1">
    <location>
        <begin position="150"/>
        <end position="434"/>
    </location>
</feature>
<sequence length="464" mass="51857">MEPSFLSEFSALPKNSWQQKLEEELKGRSFAEVQHEVANHLTMAPYYVAADLAGYAVYKEIQACQRQTPGWLTLPVIDFEVPNEVNQRIRNQLQQGADGIWLDCGSTPLSHLELTKTLHTVRLTDTPVFLDSPEAAPAIISELTQGSSYYLKGGVVYDPVADWMRTGQNFSTAFDGIAQGMALTKAMREFRSYKVESHIFHEAGADVVQELAYTLASFVTYLDQLTERGVSPLLAANRFVFAISVGTDYLTEIAKLRALRYLYQKVTRAYGLPDELCQAYIQGQSSRLYQSAHSSHTNIVRQTAEAMSAVMGGCDALSILPYDAAFAEPSEFSERMARNISLVLKNESYLDKVADPAAGSYYLEILTARLAGEAWAIFLEIESKGGLPKAFEQNFIQQAIEHSWNQKVAEFQNGRVMVGVNKFQEKNEEVPLSVKIRAQNVTPHWEYGLLKARTLVEVAGTYEQ</sequence>
<dbReference type="PANTHER" id="PTHR48101">
    <property type="entry name" value="METHYLMALONYL-COA MUTASE, MITOCHONDRIAL-RELATED"/>
    <property type="match status" value="1"/>
</dbReference>
<evidence type="ECO:0000313" key="3">
    <source>
        <dbReference type="Proteomes" id="UP000479293"/>
    </source>
</evidence>
<name>A0A7C9BAN6_9BACT</name>
<keyword evidence="3" id="KW-1185">Reference proteome</keyword>
<dbReference type="Proteomes" id="UP000479293">
    <property type="component" value="Unassembled WGS sequence"/>
</dbReference>
<dbReference type="GO" id="GO:0016866">
    <property type="term" value="F:intramolecular transferase activity"/>
    <property type="evidence" value="ECO:0007669"/>
    <property type="project" value="InterPro"/>
</dbReference>
<dbReference type="InterPro" id="IPR006099">
    <property type="entry name" value="MeMalonylCoA_mutase_a/b_cat"/>
</dbReference>
<evidence type="ECO:0000259" key="1">
    <source>
        <dbReference type="Pfam" id="PF01642"/>
    </source>
</evidence>
<dbReference type="InterPro" id="IPR016176">
    <property type="entry name" value="Cbl-dep_enz_cat"/>
</dbReference>
<dbReference type="Gene3D" id="3.20.20.240">
    <property type="entry name" value="Methylmalonyl-CoA mutase"/>
    <property type="match status" value="1"/>
</dbReference>
<proteinExistence type="predicted"/>
<protein>
    <recommendedName>
        <fullName evidence="1">Methylmalonyl-CoA mutase alpha/beta chain catalytic domain-containing protein</fullName>
    </recommendedName>
</protein>
<dbReference type="Pfam" id="PF01642">
    <property type="entry name" value="MM_CoA_mutase"/>
    <property type="match status" value="1"/>
</dbReference>
<dbReference type="PANTHER" id="PTHR48101:SF1">
    <property type="entry name" value="METHYLMALONYL-COA MUTASE, LARGE SUBUNIT"/>
    <property type="match status" value="1"/>
</dbReference>
<organism evidence="2 3">
    <name type="scientific">Salmonirosea aquatica</name>
    <dbReference type="NCBI Taxonomy" id="2654236"/>
    <lineage>
        <taxon>Bacteria</taxon>
        <taxon>Pseudomonadati</taxon>
        <taxon>Bacteroidota</taxon>
        <taxon>Cytophagia</taxon>
        <taxon>Cytophagales</taxon>
        <taxon>Spirosomataceae</taxon>
        <taxon>Salmonirosea</taxon>
    </lineage>
</organism>
<dbReference type="AlphaFoldDB" id="A0A7C9BAN6"/>